<feature type="compositionally biased region" description="Low complexity" evidence="1">
    <location>
        <begin position="36"/>
        <end position="51"/>
    </location>
</feature>
<feature type="compositionally biased region" description="Acidic residues" evidence="1">
    <location>
        <begin position="295"/>
        <end position="305"/>
    </location>
</feature>
<feature type="region of interest" description="Disordered" evidence="1">
    <location>
        <begin position="1"/>
        <end position="101"/>
    </location>
</feature>
<dbReference type="OrthoDB" id="6338233at2759"/>
<name>A0A8K0ETR3_BRALA</name>
<feature type="region of interest" description="Disordered" evidence="1">
    <location>
        <begin position="293"/>
        <end position="319"/>
    </location>
</feature>
<dbReference type="InterPro" id="IPR026187">
    <property type="entry name" value="Aven"/>
</dbReference>
<accession>A0A8K0ETR3</accession>
<organism evidence="2 3">
    <name type="scientific">Branchiostoma lanceolatum</name>
    <name type="common">Common lancelet</name>
    <name type="synonym">Amphioxus lanceolatum</name>
    <dbReference type="NCBI Taxonomy" id="7740"/>
    <lineage>
        <taxon>Eukaryota</taxon>
        <taxon>Metazoa</taxon>
        <taxon>Chordata</taxon>
        <taxon>Cephalochordata</taxon>
        <taxon>Leptocardii</taxon>
        <taxon>Amphioxiformes</taxon>
        <taxon>Branchiostomatidae</taxon>
        <taxon>Branchiostoma</taxon>
    </lineage>
</organism>
<feature type="compositionally biased region" description="Acidic residues" evidence="1">
    <location>
        <begin position="403"/>
        <end position="415"/>
    </location>
</feature>
<proteinExistence type="predicted"/>
<dbReference type="AlphaFoldDB" id="A0A8K0ETR3"/>
<feature type="region of interest" description="Disordered" evidence="1">
    <location>
        <begin position="362"/>
        <end position="415"/>
    </location>
</feature>
<feature type="compositionally biased region" description="Basic and acidic residues" evidence="1">
    <location>
        <begin position="19"/>
        <end position="35"/>
    </location>
</feature>
<dbReference type="PANTHER" id="PTHR16524:SF2">
    <property type="entry name" value="CELL DEATH REGULATOR AVEN"/>
    <property type="match status" value="1"/>
</dbReference>
<evidence type="ECO:0000313" key="3">
    <source>
        <dbReference type="Proteomes" id="UP000838412"/>
    </source>
</evidence>
<dbReference type="GO" id="GO:0010972">
    <property type="term" value="P:negative regulation of G2/M transition of mitotic cell cycle"/>
    <property type="evidence" value="ECO:0007669"/>
    <property type="project" value="TreeGrafter"/>
</dbReference>
<dbReference type="Proteomes" id="UP000838412">
    <property type="component" value="Chromosome 4"/>
</dbReference>
<dbReference type="EMBL" id="OV696689">
    <property type="protein sequence ID" value="CAH1263066.1"/>
    <property type="molecule type" value="Genomic_DNA"/>
</dbReference>
<feature type="compositionally biased region" description="Basic and acidic residues" evidence="1">
    <location>
        <begin position="362"/>
        <end position="402"/>
    </location>
</feature>
<evidence type="ECO:0000256" key="1">
    <source>
        <dbReference type="SAM" id="MobiDB-lite"/>
    </source>
</evidence>
<gene>
    <name evidence="2" type="primary">AVEN</name>
    <name evidence="2" type="ORF">BLAG_LOCUS17877</name>
</gene>
<feature type="compositionally biased region" description="Basic residues" evidence="1">
    <location>
        <begin position="1"/>
        <end position="18"/>
    </location>
</feature>
<feature type="compositionally biased region" description="Basic and acidic residues" evidence="1">
    <location>
        <begin position="56"/>
        <end position="93"/>
    </location>
</feature>
<evidence type="ECO:0000313" key="2">
    <source>
        <dbReference type="EMBL" id="CAH1263066.1"/>
    </source>
</evidence>
<dbReference type="PANTHER" id="PTHR16524">
    <property type="entry name" value="CELL DEATH REGULATOR AVEN"/>
    <property type="match status" value="1"/>
</dbReference>
<sequence length="415" mass="45965">MKPDQHKKKRSAQYKRKHGIQDKGKDNKGKDDDTSSSKSSSSSAASGSKASQVQREGSRENDTGRGKDAIRGGARKVADSSDVGSRESSHSEEEAGVGGTFSRRKVLSNWDRYEAPLPRYEDRSDVTLRGADFRSLLATSGEAEAQFRFEDEKDWEADDAGEAQLPTGGALSLDCDLLAVSLQAIPLHRRLNISPESLTEDIVERFNEEAASHASCEQQTLHHTPLKPRLSITEATASSILDNLLRRVEHKPLQLNLAVSLNPKQQSKSADVLKFDFSVPAASSEEVPVALIESPDLETGQDPEESVVASDETVDRPVKDTMLDRGQDELDDELDVLLSLDSATHPDTPTTDREKEDIIINNVEKEEYQPNEEELKLKDLKKDSMVEPTKKQHDVPQPKEETVDLEDWLDSVLDD</sequence>
<protein>
    <submittedName>
        <fullName evidence="2">AVEN protein</fullName>
    </submittedName>
</protein>
<keyword evidence="3" id="KW-1185">Reference proteome</keyword>
<reference evidence="2" key="1">
    <citation type="submission" date="2022-01" db="EMBL/GenBank/DDBJ databases">
        <authorList>
            <person name="Braso-Vives M."/>
        </authorList>
    </citation>
    <scope>NUCLEOTIDE SEQUENCE</scope>
</reference>